<feature type="compositionally biased region" description="Acidic residues" evidence="1">
    <location>
        <begin position="148"/>
        <end position="157"/>
    </location>
</feature>
<name>A0A0C3DXI9_9AGAM</name>
<protein>
    <submittedName>
        <fullName evidence="2">Uncharacterized protein</fullName>
    </submittedName>
</protein>
<dbReference type="InParanoid" id="A0A0C3DXI9"/>
<accession>A0A0C3DXI9</accession>
<evidence type="ECO:0000313" key="3">
    <source>
        <dbReference type="Proteomes" id="UP000053989"/>
    </source>
</evidence>
<evidence type="ECO:0000313" key="2">
    <source>
        <dbReference type="EMBL" id="KIM65270.1"/>
    </source>
</evidence>
<dbReference type="AlphaFoldDB" id="A0A0C3DXI9"/>
<reference evidence="2 3" key="1">
    <citation type="submission" date="2014-04" db="EMBL/GenBank/DDBJ databases">
        <authorList>
            <consortium name="DOE Joint Genome Institute"/>
            <person name="Kuo A."/>
            <person name="Kohler A."/>
            <person name="Nagy L.G."/>
            <person name="Floudas D."/>
            <person name="Copeland A."/>
            <person name="Barry K.W."/>
            <person name="Cichocki N."/>
            <person name="Veneault-Fourrey C."/>
            <person name="LaButti K."/>
            <person name="Lindquist E.A."/>
            <person name="Lipzen A."/>
            <person name="Lundell T."/>
            <person name="Morin E."/>
            <person name="Murat C."/>
            <person name="Sun H."/>
            <person name="Tunlid A."/>
            <person name="Henrissat B."/>
            <person name="Grigoriev I.V."/>
            <person name="Hibbett D.S."/>
            <person name="Martin F."/>
            <person name="Nordberg H.P."/>
            <person name="Cantor M.N."/>
            <person name="Hua S.X."/>
        </authorList>
    </citation>
    <scope>NUCLEOTIDE SEQUENCE [LARGE SCALE GENOMIC DNA]</scope>
    <source>
        <strain evidence="2 3">Foug A</strain>
    </source>
</reference>
<organism evidence="2 3">
    <name type="scientific">Scleroderma citrinum Foug A</name>
    <dbReference type="NCBI Taxonomy" id="1036808"/>
    <lineage>
        <taxon>Eukaryota</taxon>
        <taxon>Fungi</taxon>
        <taxon>Dikarya</taxon>
        <taxon>Basidiomycota</taxon>
        <taxon>Agaricomycotina</taxon>
        <taxon>Agaricomycetes</taxon>
        <taxon>Agaricomycetidae</taxon>
        <taxon>Boletales</taxon>
        <taxon>Sclerodermatineae</taxon>
        <taxon>Sclerodermataceae</taxon>
        <taxon>Scleroderma</taxon>
    </lineage>
</organism>
<feature type="compositionally biased region" description="Low complexity" evidence="1">
    <location>
        <begin position="126"/>
        <end position="147"/>
    </location>
</feature>
<keyword evidence="3" id="KW-1185">Reference proteome</keyword>
<dbReference type="OrthoDB" id="2692709at2759"/>
<sequence>MTDLADQMFPPIHKKWEAEFSDLNYWRAPVQEFQLPDLTRPPPALSARSDTSTRSALARLRNFSMGGRQSISINGSLSPRGGPGTPAEVSLNADSGSSGERSMHLRQVSSFERLSSRLATLTLSSSPVIGSSSRSFDSCSSVSSTFLDSDEDADLQGDLEGGMFKPGRRPRSTSMPGSLDDDDTHFAIDEERAEEHEGGDEEDDDDGDGGECEEEAAEEVFDEDFHATGEMKSVPFL</sequence>
<feature type="compositionally biased region" description="Basic and acidic residues" evidence="1">
    <location>
        <begin position="184"/>
        <end position="196"/>
    </location>
</feature>
<dbReference type="EMBL" id="KN822023">
    <property type="protein sequence ID" value="KIM65270.1"/>
    <property type="molecule type" value="Genomic_DNA"/>
</dbReference>
<gene>
    <name evidence="2" type="ORF">SCLCIDRAFT_537753</name>
</gene>
<evidence type="ECO:0000256" key="1">
    <source>
        <dbReference type="SAM" id="MobiDB-lite"/>
    </source>
</evidence>
<dbReference type="HOGENOM" id="CLU_1133898_0_0_1"/>
<feature type="region of interest" description="Disordered" evidence="1">
    <location>
        <begin position="69"/>
        <end position="103"/>
    </location>
</feature>
<dbReference type="Proteomes" id="UP000053989">
    <property type="component" value="Unassembled WGS sequence"/>
</dbReference>
<dbReference type="STRING" id="1036808.A0A0C3DXI9"/>
<feature type="region of interest" description="Disordered" evidence="1">
    <location>
        <begin position="126"/>
        <end position="237"/>
    </location>
</feature>
<feature type="compositionally biased region" description="Acidic residues" evidence="1">
    <location>
        <begin position="197"/>
        <end position="222"/>
    </location>
</feature>
<proteinExistence type="predicted"/>
<reference evidence="3" key="2">
    <citation type="submission" date="2015-01" db="EMBL/GenBank/DDBJ databases">
        <title>Evolutionary Origins and Diversification of the Mycorrhizal Mutualists.</title>
        <authorList>
            <consortium name="DOE Joint Genome Institute"/>
            <consortium name="Mycorrhizal Genomics Consortium"/>
            <person name="Kohler A."/>
            <person name="Kuo A."/>
            <person name="Nagy L.G."/>
            <person name="Floudas D."/>
            <person name="Copeland A."/>
            <person name="Barry K.W."/>
            <person name="Cichocki N."/>
            <person name="Veneault-Fourrey C."/>
            <person name="LaButti K."/>
            <person name="Lindquist E.A."/>
            <person name="Lipzen A."/>
            <person name="Lundell T."/>
            <person name="Morin E."/>
            <person name="Murat C."/>
            <person name="Riley R."/>
            <person name="Ohm R."/>
            <person name="Sun H."/>
            <person name="Tunlid A."/>
            <person name="Henrissat B."/>
            <person name="Grigoriev I.V."/>
            <person name="Hibbett D.S."/>
            <person name="Martin F."/>
        </authorList>
    </citation>
    <scope>NUCLEOTIDE SEQUENCE [LARGE SCALE GENOMIC DNA]</scope>
    <source>
        <strain evidence="3">Foug A</strain>
    </source>
</reference>